<accession>A0A0K1R9L8</accession>
<proteinExistence type="predicted"/>
<keyword evidence="1" id="KW-0472">Membrane</keyword>
<keyword evidence="1" id="KW-1133">Transmembrane helix</keyword>
<feature type="transmembrane region" description="Helical" evidence="1">
    <location>
        <begin position="83"/>
        <end position="103"/>
    </location>
</feature>
<feature type="transmembrane region" description="Helical" evidence="1">
    <location>
        <begin position="52"/>
        <end position="76"/>
    </location>
</feature>
<feature type="transmembrane region" description="Helical" evidence="1">
    <location>
        <begin position="123"/>
        <end position="142"/>
    </location>
</feature>
<gene>
    <name evidence="2" type="ORF">AK829_01785</name>
</gene>
<reference evidence="2 3" key="1">
    <citation type="submission" date="2015-08" db="EMBL/GenBank/DDBJ databases">
        <authorList>
            <person name="Babu N.S."/>
            <person name="Beckwith C.J."/>
            <person name="Beseler K.G."/>
            <person name="Brison A."/>
            <person name="Carone J.V."/>
            <person name="Caskin T.P."/>
            <person name="Diamond M."/>
            <person name="Durham M.E."/>
            <person name="Foxe J.M."/>
            <person name="Go M."/>
            <person name="Henderson B.A."/>
            <person name="Jones I.B."/>
            <person name="McGettigan J.A."/>
            <person name="Micheletti S.J."/>
            <person name="Nasrallah M.E."/>
            <person name="Ortiz D."/>
            <person name="Piller C.R."/>
            <person name="Privatt S.R."/>
            <person name="Schneider S.L."/>
            <person name="Sharp S."/>
            <person name="Smith T.C."/>
            <person name="Stanton J.D."/>
            <person name="Ullery H.E."/>
            <person name="Wilson R.J."/>
            <person name="Serrano M.G."/>
            <person name="Buck G."/>
            <person name="Lee V."/>
            <person name="Wang Y."/>
            <person name="Carvalho R."/>
            <person name="Voegtly L."/>
            <person name="Shi R."/>
            <person name="Duckworth R."/>
            <person name="Johnson A."/>
            <person name="Loviza R."/>
            <person name="Walstead R."/>
            <person name="Shah Z."/>
            <person name="Kiflezghi M."/>
            <person name="Wade K."/>
            <person name="Ball S.L."/>
            <person name="Bradley K.W."/>
            <person name="Asai D.J."/>
            <person name="Bowman C.A."/>
            <person name="Russell D.A."/>
            <person name="Pope W.H."/>
            <person name="Jacobs-Sera D."/>
            <person name="Hendrix R.W."/>
            <person name="Hatfull G.F."/>
        </authorList>
    </citation>
    <scope>NUCLEOTIDE SEQUENCE [LARGE SCALE GENOMIC DNA]</scope>
    <source>
        <strain evidence="2 3">PUDD_83A45</strain>
    </source>
</reference>
<keyword evidence="3" id="KW-1185">Reference proteome</keyword>
<name>A0A0K1R9L8_9CORY</name>
<sequence length="155" mass="16133">MPRISPAIGSAAGLLLAGLGFGIVGGVAWGLLRPALVIDASGVVDQVASDPNAFFGTVGWLSVITAVIGVLLSTLAWHQHKRVGYLVWLIVVAVAATFAVIAVGDVMSMMLHRSDATRIAPPLTTPAVWVVAPTVAAIIYWLRNVIAYLAATEHA</sequence>
<dbReference type="STRING" id="156976.AK829_01785"/>
<evidence type="ECO:0000256" key="1">
    <source>
        <dbReference type="SAM" id="Phobius"/>
    </source>
</evidence>
<feature type="transmembrane region" description="Helical" evidence="1">
    <location>
        <begin position="12"/>
        <end position="32"/>
    </location>
</feature>
<evidence type="ECO:0008006" key="4">
    <source>
        <dbReference type="Google" id="ProtNLM"/>
    </source>
</evidence>
<dbReference type="Proteomes" id="UP000060016">
    <property type="component" value="Chromosome"/>
</dbReference>
<evidence type="ECO:0000313" key="3">
    <source>
        <dbReference type="Proteomes" id="UP000060016"/>
    </source>
</evidence>
<dbReference type="AlphaFoldDB" id="A0A0K1R9L8"/>
<dbReference type="EMBL" id="CP012342">
    <property type="protein sequence ID" value="AKV58104.1"/>
    <property type="molecule type" value="Genomic_DNA"/>
</dbReference>
<evidence type="ECO:0000313" key="2">
    <source>
        <dbReference type="EMBL" id="AKV58104.1"/>
    </source>
</evidence>
<dbReference type="KEGG" id="crie:AK829_01785"/>
<organism evidence="2 3">
    <name type="scientific">Corynebacterium riegelii</name>
    <dbReference type="NCBI Taxonomy" id="156976"/>
    <lineage>
        <taxon>Bacteria</taxon>
        <taxon>Bacillati</taxon>
        <taxon>Actinomycetota</taxon>
        <taxon>Actinomycetes</taxon>
        <taxon>Mycobacteriales</taxon>
        <taxon>Corynebacteriaceae</taxon>
        <taxon>Corynebacterium</taxon>
    </lineage>
</organism>
<protein>
    <recommendedName>
        <fullName evidence="4">DUF2567 domain-containing protein</fullName>
    </recommendedName>
</protein>
<keyword evidence="1" id="KW-0812">Transmembrane</keyword>